<gene>
    <name evidence="2" type="ORF">GCM10023188_30630</name>
</gene>
<dbReference type="EMBL" id="BAABHC010000016">
    <property type="protein sequence ID" value="GAA4436966.1"/>
    <property type="molecule type" value="Genomic_DNA"/>
</dbReference>
<evidence type="ECO:0000259" key="1">
    <source>
        <dbReference type="SMART" id="SM00014"/>
    </source>
</evidence>
<protein>
    <recommendedName>
        <fullName evidence="1">Phosphatidic acid phosphatase type 2/haloperoxidase domain-containing protein</fullName>
    </recommendedName>
</protein>
<evidence type="ECO:0000313" key="2">
    <source>
        <dbReference type="EMBL" id="GAA4436966.1"/>
    </source>
</evidence>
<keyword evidence="3" id="KW-1185">Reference proteome</keyword>
<sequence>MAKGAALVVVGAGVWTATFALADEPLQQYTQSHRTSLADNVAGFVEPLGRQAYMAPLAGAAFAGGLLLKDAQLQKAGLVSLGSVLASAVVTGMLKNQFRRHRPSETTENHIFDGPVLETDNTSLPSSHTATAFALATSVATVYGDEHRLVPPIAYGVATLVGLSRINDNAHWATDVMAGALVGYLSAKGTNYLYDMVNQKLRIRRQRLLITPQPGFKSAGVSATLVF</sequence>
<reference evidence="3" key="1">
    <citation type="journal article" date="2019" name="Int. J. Syst. Evol. Microbiol.">
        <title>The Global Catalogue of Microorganisms (GCM) 10K type strain sequencing project: providing services to taxonomists for standard genome sequencing and annotation.</title>
        <authorList>
            <consortium name="The Broad Institute Genomics Platform"/>
            <consortium name="The Broad Institute Genome Sequencing Center for Infectious Disease"/>
            <person name="Wu L."/>
            <person name="Ma J."/>
        </authorList>
    </citation>
    <scope>NUCLEOTIDE SEQUENCE [LARGE SCALE GENOMIC DNA]</scope>
    <source>
        <strain evidence="3">JCM 17926</strain>
    </source>
</reference>
<feature type="domain" description="Phosphatidic acid phosphatase type 2/haloperoxidase" evidence="1">
    <location>
        <begin position="76"/>
        <end position="191"/>
    </location>
</feature>
<dbReference type="InterPro" id="IPR036938">
    <property type="entry name" value="PAP2/HPO_sf"/>
</dbReference>
<dbReference type="Proteomes" id="UP001500552">
    <property type="component" value="Unassembled WGS sequence"/>
</dbReference>
<dbReference type="SMART" id="SM00014">
    <property type="entry name" value="acidPPc"/>
    <property type="match status" value="1"/>
</dbReference>
<organism evidence="2 3">
    <name type="scientific">Pontibacter saemangeumensis</name>
    <dbReference type="NCBI Taxonomy" id="1084525"/>
    <lineage>
        <taxon>Bacteria</taxon>
        <taxon>Pseudomonadati</taxon>
        <taxon>Bacteroidota</taxon>
        <taxon>Cytophagia</taxon>
        <taxon>Cytophagales</taxon>
        <taxon>Hymenobacteraceae</taxon>
        <taxon>Pontibacter</taxon>
    </lineage>
</organism>
<dbReference type="PANTHER" id="PTHR14969:SF13">
    <property type="entry name" value="AT30094P"/>
    <property type="match status" value="1"/>
</dbReference>
<accession>A0ABP8LU58</accession>
<dbReference type="PANTHER" id="PTHR14969">
    <property type="entry name" value="SPHINGOSINE-1-PHOSPHATE PHOSPHOHYDROLASE"/>
    <property type="match status" value="1"/>
</dbReference>
<dbReference type="Pfam" id="PF01569">
    <property type="entry name" value="PAP2"/>
    <property type="match status" value="1"/>
</dbReference>
<dbReference type="SUPFAM" id="SSF48317">
    <property type="entry name" value="Acid phosphatase/Vanadium-dependent haloperoxidase"/>
    <property type="match status" value="1"/>
</dbReference>
<dbReference type="InterPro" id="IPR000326">
    <property type="entry name" value="PAP2/HPO"/>
</dbReference>
<proteinExistence type="predicted"/>
<evidence type="ECO:0000313" key="3">
    <source>
        <dbReference type="Proteomes" id="UP001500552"/>
    </source>
</evidence>
<comment type="caution">
    <text evidence="2">The sequence shown here is derived from an EMBL/GenBank/DDBJ whole genome shotgun (WGS) entry which is preliminary data.</text>
</comment>
<dbReference type="RefSeq" id="WP_345160323.1">
    <property type="nucleotide sequence ID" value="NZ_BAABHC010000016.1"/>
</dbReference>
<name>A0ABP8LU58_9BACT</name>
<dbReference type="Gene3D" id="1.20.144.10">
    <property type="entry name" value="Phosphatidic acid phosphatase type 2/haloperoxidase"/>
    <property type="match status" value="1"/>
</dbReference>